<protein>
    <recommendedName>
        <fullName evidence="3">Nephrocystin 3-like N-terminal domain-containing protein</fullName>
    </recommendedName>
</protein>
<feature type="domain" description="Nephrocystin 3-like N-terminal" evidence="3">
    <location>
        <begin position="218"/>
        <end position="320"/>
    </location>
</feature>
<dbReference type="EMBL" id="MU006217">
    <property type="protein sequence ID" value="KAF2832486.1"/>
    <property type="molecule type" value="Genomic_DNA"/>
</dbReference>
<keyword evidence="1" id="KW-0677">Repeat</keyword>
<keyword evidence="2" id="KW-0175">Coiled coil</keyword>
<dbReference type="Pfam" id="PF24883">
    <property type="entry name" value="NPHP3_N"/>
    <property type="match status" value="1"/>
</dbReference>
<dbReference type="InterPro" id="IPR056884">
    <property type="entry name" value="NPHP3-like_N"/>
</dbReference>
<reference evidence="4" key="1">
    <citation type="journal article" date="2020" name="Stud. Mycol.">
        <title>101 Dothideomycetes genomes: a test case for predicting lifestyles and emergence of pathogens.</title>
        <authorList>
            <person name="Haridas S."/>
            <person name="Albert R."/>
            <person name="Binder M."/>
            <person name="Bloem J."/>
            <person name="Labutti K."/>
            <person name="Salamov A."/>
            <person name="Andreopoulos B."/>
            <person name="Baker S."/>
            <person name="Barry K."/>
            <person name="Bills G."/>
            <person name="Bluhm B."/>
            <person name="Cannon C."/>
            <person name="Castanera R."/>
            <person name="Culley D."/>
            <person name="Daum C."/>
            <person name="Ezra D."/>
            <person name="Gonzalez J."/>
            <person name="Henrissat B."/>
            <person name="Kuo A."/>
            <person name="Liang C."/>
            <person name="Lipzen A."/>
            <person name="Lutzoni F."/>
            <person name="Magnuson J."/>
            <person name="Mondo S."/>
            <person name="Nolan M."/>
            <person name="Ohm R."/>
            <person name="Pangilinan J."/>
            <person name="Park H.-J."/>
            <person name="Ramirez L."/>
            <person name="Alfaro M."/>
            <person name="Sun H."/>
            <person name="Tritt A."/>
            <person name="Yoshinaga Y."/>
            <person name="Zwiers L.-H."/>
            <person name="Turgeon B."/>
            <person name="Goodwin S."/>
            <person name="Spatafora J."/>
            <person name="Crous P."/>
            <person name="Grigoriev I."/>
        </authorList>
    </citation>
    <scope>NUCLEOTIDE SEQUENCE</scope>
    <source>
        <strain evidence="4">CBS 113818</strain>
    </source>
</reference>
<feature type="coiled-coil region" evidence="2">
    <location>
        <begin position="67"/>
        <end position="94"/>
    </location>
</feature>
<name>A0A6A7AH03_9PLEO</name>
<dbReference type="OrthoDB" id="5389929at2759"/>
<organism evidence="4 5">
    <name type="scientific">Ophiobolus disseminans</name>
    <dbReference type="NCBI Taxonomy" id="1469910"/>
    <lineage>
        <taxon>Eukaryota</taxon>
        <taxon>Fungi</taxon>
        <taxon>Dikarya</taxon>
        <taxon>Ascomycota</taxon>
        <taxon>Pezizomycotina</taxon>
        <taxon>Dothideomycetes</taxon>
        <taxon>Pleosporomycetidae</taxon>
        <taxon>Pleosporales</taxon>
        <taxon>Pleosporineae</taxon>
        <taxon>Phaeosphaeriaceae</taxon>
        <taxon>Ophiobolus</taxon>
    </lineage>
</organism>
<evidence type="ECO:0000256" key="2">
    <source>
        <dbReference type="SAM" id="Coils"/>
    </source>
</evidence>
<dbReference type="AlphaFoldDB" id="A0A6A7AH03"/>
<keyword evidence="5" id="KW-1185">Reference proteome</keyword>
<evidence type="ECO:0000256" key="1">
    <source>
        <dbReference type="ARBA" id="ARBA00022737"/>
    </source>
</evidence>
<sequence length="393" mass="45167">MQILIVEVFDLTIKFRREIILYFTKHPLERVRHAILPSESKTKTVPQLRIKLAEIRKEVEIVLLEKLHRATTDLEDMNSRLKEMQLTNKDIQATGLDTNVRVQENQSRLRQDANLKEKNRFLSDVKSQLHLKAAKVIPLAVVVKTVSSVLKEEFSNHGRRRRGVPQQMSPIHLERDDTFSTWMNCEGSTMRVLAGSNFVDDTSIPLKWLSYASVWTAENMRHTGHVLAAFCQTSYTVTKRNRRNFPDIIKSLIYQLAEQHPSGLRSQREEIAEALNSPLWTHVDQNVAFEEMTKTLCDLMACFAEGSQMTLILDRLDQCCWSSNPDCKVGALDAPISSLLDVVRSGRLLRLRVKILLVMDHNPAKHIPSMFEWAVVEGWLPCKVNWDQPTCED</sequence>
<evidence type="ECO:0000259" key="3">
    <source>
        <dbReference type="Pfam" id="PF24883"/>
    </source>
</evidence>
<accession>A0A6A7AH03</accession>
<proteinExistence type="predicted"/>
<evidence type="ECO:0000313" key="4">
    <source>
        <dbReference type="EMBL" id="KAF2832486.1"/>
    </source>
</evidence>
<gene>
    <name evidence="4" type="ORF">CC86DRAFT_462770</name>
</gene>
<dbReference type="Proteomes" id="UP000799424">
    <property type="component" value="Unassembled WGS sequence"/>
</dbReference>
<evidence type="ECO:0000313" key="5">
    <source>
        <dbReference type="Proteomes" id="UP000799424"/>
    </source>
</evidence>